<feature type="transmembrane region" description="Helical" evidence="1">
    <location>
        <begin position="7"/>
        <end position="27"/>
    </location>
</feature>
<feature type="transmembrane region" description="Helical" evidence="1">
    <location>
        <begin position="33"/>
        <end position="49"/>
    </location>
</feature>
<keyword evidence="1" id="KW-1133">Transmembrane helix</keyword>
<organism evidence="2 3">
    <name type="scientific">Kroppenstedtia sanguinis</name>
    <dbReference type="NCBI Taxonomy" id="1380684"/>
    <lineage>
        <taxon>Bacteria</taxon>
        <taxon>Bacillati</taxon>
        <taxon>Bacillota</taxon>
        <taxon>Bacilli</taxon>
        <taxon>Bacillales</taxon>
        <taxon>Thermoactinomycetaceae</taxon>
        <taxon>Kroppenstedtia</taxon>
    </lineage>
</organism>
<feature type="transmembrane region" description="Helical" evidence="1">
    <location>
        <begin position="85"/>
        <end position="102"/>
    </location>
</feature>
<protein>
    <submittedName>
        <fullName evidence="2">Uncharacterized protein</fullName>
    </submittedName>
</protein>
<accession>A0ABW4CBP9</accession>
<gene>
    <name evidence="2" type="ORF">ACFQ4Y_08515</name>
</gene>
<dbReference type="Proteomes" id="UP001597282">
    <property type="component" value="Unassembled WGS sequence"/>
</dbReference>
<proteinExistence type="predicted"/>
<evidence type="ECO:0000313" key="2">
    <source>
        <dbReference type="EMBL" id="MFD1426980.1"/>
    </source>
</evidence>
<keyword evidence="1" id="KW-0472">Membrane</keyword>
<evidence type="ECO:0000256" key="1">
    <source>
        <dbReference type="SAM" id="Phobius"/>
    </source>
</evidence>
<evidence type="ECO:0000313" key="3">
    <source>
        <dbReference type="Proteomes" id="UP001597282"/>
    </source>
</evidence>
<feature type="transmembrane region" description="Helical" evidence="1">
    <location>
        <begin position="56"/>
        <end position="73"/>
    </location>
</feature>
<name>A0ABW4CBP9_9BACL</name>
<dbReference type="RefSeq" id="WP_380164556.1">
    <property type="nucleotide sequence ID" value="NZ_JBHTNU010000006.1"/>
</dbReference>
<comment type="caution">
    <text evidence="2">The sequence shown here is derived from an EMBL/GenBank/DDBJ whole genome shotgun (WGS) entry which is preliminary data.</text>
</comment>
<dbReference type="EMBL" id="JBHTNU010000006">
    <property type="protein sequence ID" value="MFD1426980.1"/>
    <property type="molecule type" value="Genomic_DNA"/>
</dbReference>
<reference evidence="3" key="1">
    <citation type="journal article" date="2019" name="Int. J. Syst. Evol. Microbiol.">
        <title>The Global Catalogue of Microorganisms (GCM) 10K type strain sequencing project: providing services to taxonomists for standard genome sequencing and annotation.</title>
        <authorList>
            <consortium name="The Broad Institute Genomics Platform"/>
            <consortium name="The Broad Institute Genome Sequencing Center for Infectious Disease"/>
            <person name="Wu L."/>
            <person name="Ma J."/>
        </authorList>
    </citation>
    <scope>NUCLEOTIDE SEQUENCE [LARGE SCALE GENOMIC DNA]</scope>
    <source>
        <strain evidence="3">S1</strain>
    </source>
</reference>
<keyword evidence="1" id="KW-0812">Transmembrane</keyword>
<sequence length="109" mass="11845">MKQFDSVLIYLLAASAVVLGVLDAAGAIVLKPVYLFCYAVAVAVSFIPGKGKGGRVIRVALLFLIFAGVPYGWEQWVPFRQGVDRFTPAVIGFVLGCSLWIHQMGRKKS</sequence>
<keyword evidence="3" id="KW-1185">Reference proteome</keyword>